<dbReference type="EMBL" id="SNRW01009695">
    <property type="protein sequence ID" value="KAA6377602.1"/>
    <property type="molecule type" value="Genomic_DNA"/>
</dbReference>
<feature type="region of interest" description="Disordered" evidence="1">
    <location>
        <begin position="355"/>
        <end position="534"/>
    </location>
</feature>
<reference evidence="2 3" key="1">
    <citation type="submission" date="2019-03" db="EMBL/GenBank/DDBJ databases">
        <title>Single cell metagenomics reveals metabolic interactions within the superorganism composed of flagellate Streblomastix strix and complex community of Bacteroidetes bacteria on its surface.</title>
        <authorList>
            <person name="Treitli S.C."/>
            <person name="Kolisko M."/>
            <person name="Husnik F."/>
            <person name="Keeling P."/>
            <person name="Hampl V."/>
        </authorList>
    </citation>
    <scope>NUCLEOTIDE SEQUENCE [LARGE SCALE GENOMIC DNA]</scope>
    <source>
        <strain evidence="2">ST1C</strain>
    </source>
</reference>
<evidence type="ECO:0000313" key="3">
    <source>
        <dbReference type="Proteomes" id="UP000324800"/>
    </source>
</evidence>
<dbReference type="AlphaFoldDB" id="A0A5J4V5G5"/>
<feature type="compositionally biased region" description="Polar residues" evidence="1">
    <location>
        <begin position="186"/>
        <end position="195"/>
    </location>
</feature>
<sequence>MAEKNIQKDNSKKGIELDKLIEDLDTEDSKQVEILKRLIAIAQDNKSTFVQLKDHGVLRAAREIASRDENQEVKLLVSMLLMAFAAKAHVSEEESVAGLVTAPLKAMIFSEDEGISDAATEELFELAQASDSIKKQLKHDFLLTQLEQFIKSRKTEDGKLRLTQIHKKFTDLLSKKKVEKEEVQKPIQTQPQKQESGIKEEQKEQQTTNQEKKKKKNKKNKQKNTEQDAPDKVDPPPSNKDLPVSITNAGSLFAGINIFGNKAVEQPIIPIQPKNEKSDEDKRVGRLKDKKQQVAQKQQEEETKDKVLANQQQQQQVVETEDEGDEYQNEEEQPETGFYGSDGIYYYFADDWAFDEQGNPCSQKDMDDYEANFEEEGIEGDEQFEEGQENQEQDTNPAFVWKPNRSNTSPSQSSAPSTSIPALQQGNYPPKPTNVFPIPKQEQSAPYRTPGQTYNSAPLNSSKKGDSITAKLRQQSPQGPQGQQQVQPQGQQQGGSTFQYVPGKPSSGQIQNAGGNQPKINQNPFVDHNNYNRK</sequence>
<feature type="compositionally biased region" description="Low complexity" evidence="1">
    <location>
        <begin position="474"/>
        <end position="495"/>
    </location>
</feature>
<feature type="compositionally biased region" description="Polar residues" evidence="1">
    <location>
        <begin position="441"/>
        <end position="462"/>
    </location>
</feature>
<feature type="region of interest" description="Disordered" evidence="1">
    <location>
        <begin position="180"/>
        <end position="246"/>
    </location>
</feature>
<feature type="compositionally biased region" description="Acidic residues" evidence="1">
    <location>
        <begin position="319"/>
        <end position="334"/>
    </location>
</feature>
<comment type="caution">
    <text evidence="2">The sequence shown here is derived from an EMBL/GenBank/DDBJ whole genome shotgun (WGS) entry which is preliminary data.</text>
</comment>
<feature type="compositionally biased region" description="Polar residues" evidence="1">
    <location>
        <begin position="506"/>
        <end position="524"/>
    </location>
</feature>
<feature type="region of interest" description="Disordered" evidence="1">
    <location>
        <begin position="266"/>
        <end position="342"/>
    </location>
</feature>
<feature type="compositionally biased region" description="Low complexity" evidence="1">
    <location>
        <begin position="403"/>
        <end position="422"/>
    </location>
</feature>
<gene>
    <name evidence="2" type="ORF">EZS28_026871</name>
</gene>
<accession>A0A5J4V5G5</accession>
<feature type="compositionally biased region" description="Basic and acidic residues" evidence="1">
    <location>
        <begin position="274"/>
        <end position="307"/>
    </location>
</feature>
<proteinExistence type="predicted"/>
<dbReference type="Proteomes" id="UP000324800">
    <property type="component" value="Unassembled WGS sequence"/>
</dbReference>
<evidence type="ECO:0000313" key="2">
    <source>
        <dbReference type="EMBL" id="KAA6377602.1"/>
    </source>
</evidence>
<feature type="compositionally biased region" description="Basic residues" evidence="1">
    <location>
        <begin position="212"/>
        <end position="222"/>
    </location>
</feature>
<name>A0A5J4V5G5_9EUKA</name>
<feature type="compositionally biased region" description="Acidic residues" evidence="1">
    <location>
        <begin position="367"/>
        <end position="392"/>
    </location>
</feature>
<organism evidence="2 3">
    <name type="scientific">Streblomastix strix</name>
    <dbReference type="NCBI Taxonomy" id="222440"/>
    <lineage>
        <taxon>Eukaryota</taxon>
        <taxon>Metamonada</taxon>
        <taxon>Preaxostyla</taxon>
        <taxon>Oxymonadida</taxon>
        <taxon>Streblomastigidae</taxon>
        <taxon>Streblomastix</taxon>
    </lineage>
</organism>
<protein>
    <submittedName>
        <fullName evidence="2">Uncharacterized protein</fullName>
    </submittedName>
</protein>
<evidence type="ECO:0000256" key="1">
    <source>
        <dbReference type="SAM" id="MobiDB-lite"/>
    </source>
</evidence>
<feature type="compositionally biased region" description="Basic and acidic residues" evidence="1">
    <location>
        <begin position="223"/>
        <end position="234"/>
    </location>
</feature>